<keyword evidence="5 13" id="KW-0812">Transmembrane</keyword>
<evidence type="ECO:0000256" key="4">
    <source>
        <dbReference type="ARBA" id="ARBA00022475"/>
    </source>
</evidence>
<name>A0A3R7PZ12_PENVA</name>
<comment type="similarity">
    <text evidence="2">Belongs to the glutamate-gated ion channel (TC 1.A.10.1) family.</text>
</comment>
<sequence>MDLKPVWILLVLGASAASRTSSQARGKGIDSPAEGWDLATFLNNYVQLQGFNSVHFLRDSNGLNREIRSLNLKHFPRFELLENRGRNRLYTSEPKSAYIRHISYSYVRRREMVQYSSCLKYKRLSTSVPWEQWWSFGYRHFLRAQKEAYVALSSLADVSQVVDRQLQPSGESHSENVIVIFARLFTDSDFQILSAVLNEKRFQSLHWLFLCLAPCWPRLGYVGFPLDNMAVVAEVSSLRPGAEVAFWDVYQPAPHLPQRASVVSRWLLRDLLCPDCPGNATSAAGLPGREEEGDGGGGVALGFPREPWARRTNLTGLVVRCTALPGAPHTYLQDTPTARQDLRHLRRAVGRPERHSEFHLSILPSQSPFRQRCTRPPDGGWGALRNGSWTGMIGELVKGEADVAVAPLDKTYIRSLVVDYPHPLSLEGYVIVIKRPQGSSSTWNSYLREFQPSSWLVLCAVLAALTVVLTFLGRLSPDETAMSAGDAVLVTIAALSQTGTDAVFSSISSRILFITLYLTCVLVYMFYTSFLISALTVNKVSLPFRDLQGMFEKKTHTFGFHGGGSLEDFFKMSHIQRNRDIWNEMIVPNPHSLQKMEDGLKQVLEGRHAYMGNKIFFLSTLYHCGFYILPGDYFLVAKTWPMRRGSPLFPVFNHHMIAMAESGLVVKSSRRWMPRGASCESSSVDAIGLATVMTAFLLLGSAAALASGLLLLERLCYKKGSSRSVNP</sequence>
<dbReference type="AlphaFoldDB" id="A0A3R7PZ12"/>
<keyword evidence="12" id="KW-0407">Ion channel</keyword>
<dbReference type="GO" id="GO:0050906">
    <property type="term" value="P:detection of stimulus involved in sensory perception"/>
    <property type="evidence" value="ECO:0007669"/>
    <property type="project" value="UniProtKB-ARBA"/>
</dbReference>
<evidence type="ECO:0000313" key="16">
    <source>
        <dbReference type="EMBL" id="ROT63987.1"/>
    </source>
</evidence>
<keyword evidence="8 13" id="KW-0472">Membrane</keyword>
<dbReference type="InterPro" id="IPR019594">
    <property type="entry name" value="Glu/Gly-bd"/>
</dbReference>
<evidence type="ECO:0000256" key="14">
    <source>
        <dbReference type="SAM" id="SignalP"/>
    </source>
</evidence>
<feature type="transmembrane region" description="Helical" evidence="13">
    <location>
        <begin position="686"/>
        <end position="712"/>
    </location>
</feature>
<dbReference type="GO" id="GO:0005886">
    <property type="term" value="C:plasma membrane"/>
    <property type="evidence" value="ECO:0007669"/>
    <property type="project" value="UniProtKB-SubCell"/>
</dbReference>
<dbReference type="PANTHER" id="PTHR42643">
    <property type="entry name" value="IONOTROPIC RECEPTOR 20A-RELATED"/>
    <property type="match status" value="1"/>
</dbReference>
<keyword evidence="7" id="KW-0406">Ion transport</keyword>
<evidence type="ECO:0000256" key="2">
    <source>
        <dbReference type="ARBA" id="ARBA00008685"/>
    </source>
</evidence>
<dbReference type="PANTHER" id="PTHR42643:SF24">
    <property type="entry name" value="IONOTROPIC RECEPTOR 60A"/>
    <property type="match status" value="1"/>
</dbReference>
<keyword evidence="3" id="KW-0813">Transport</keyword>
<proteinExistence type="inferred from homology"/>
<dbReference type="OrthoDB" id="6382689at2759"/>
<evidence type="ECO:0000313" key="17">
    <source>
        <dbReference type="Proteomes" id="UP000283509"/>
    </source>
</evidence>
<evidence type="ECO:0000256" key="10">
    <source>
        <dbReference type="ARBA" id="ARBA00023180"/>
    </source>
</evidence>
<keyword evidence="4" id="KW-1003">Cell membrane</keyword>
<dbReference type="Gene3D" id="3.40.190.10">
    <property type="entry name" value="Periplasmic binding protein-like II"/>
    <property type="match status" value="2"/>
</dbReference>
<reference evidence="16 17" key="2">
    <citation type="submission" date="2019-01" db="EMBL/GenBank/DDBJ databases">
        <title>The decoding of complex shrimp genome reveals the adaptation for benthos swimmer, frequently molting mechanism and breeding impact on genome.</title>
        <authorList>
            <person name="Sun Y."/>
            <person name="Gao Y."/>
            <person name="Yu Y."/>
        </authorList>
    </citation>
    <scope>NUCLEOTIDE SEQUENCE [LARGE SCALE GENOMIC DNA]</scope>
    <source>
        <tissue evidence="16">Muscle</tissue>
    </source>
</reference>
<dbReference type="SMART" id="SM00079">
    <property type="entry name" value="PBPe"/>
    <property type="match status" value="1"/>
</dbReference>
<feature type="transmembrane region" description="Helical" evidence="13">
    <location>
        <begin position="511"/>
        <end position="535"/>
    </location>
</feature>
<evidence type="ECO:0000256" key="6">
    <source>
        <dbReference type="ARBA" id="ARBA00022989"/>
    </source>
</evidence>
<accession>A0A3R7PZ12</accession>
<dbReference type="Pfam" id="PF00060">
    <property type="entry name" value="Lig_chan"/>
    <property type="match status" value="1"/>
</dbReference>
<evidence type="ECO:0000256" key="9">
    <source>
        <dbReference type="ARBA" id="ARBA00023170"/>
    </source>
</evidence>
<evidence type="ECO:0000256" key="8">
    <source>
        <dbReference type="ARBA" id="ARBA00023136"/>
    </source>
</evidence>
<evidence type="ECO:0000259" key="15">
    <source>
        <dbReference type="SMART" id="SM00079"/>
    </source>
</evidence>
<evidence type="ECO:0000256" key="7">
    <source>
        <dbReference type="ARBA" id="ARBA00023065"/>
    </source>
</evidence>
<comment type="subcellular location">
    <subcellularLocation>
        <location evidence="1">Cell membrane</location>
        <topology evidence="1">Multi-pass membrane protein</topology>
    </subcellularLocation>
</comment>
<feature type="transmembrane region" description="Helical" evidence="13">
    <location>
        <begin position="455"/>
        <end position="473"/>
    </location>
</feature>
<evidence type="ECO:0000256" key="13">
    <source>
        <dbReference type="SAM" id="Phobius"/>
    </source>
</evidence>
<evidence type="ECO:0000256" key="1">
    <source>
        <dbReference type="ARBA" id="ARBA00004651"/>
    </source>
</evidence>
<organism evidence="16 17">
    <name type="scientific">Penaeus vannamei</name>
    <name type="common">Whiteleg shrimp</name>
    <name type="synonym">Litopenaeus vannamei</name>
    <dbReference type="NCBI Taxonomy" id="6689"/>
    <lineage>
        <taxon>Eukaryota</taxon>
        <taxon>Metazoa</taxon>
        <taxon>Ecdysozoa</taxon>
        <taxon>Arthropoda</taxon>
        <taxon>Crustacea</taxon>
        <taxon>Multicrustacea</taxon>
        <taxon>Malacostraca</taxon>
        <taxon>Eumalacostraca</taxon>
        <taxon>Eucarida</taxon>
        <taxon>Decapoda</taxon>
        <taxon>Dendrobranchiata</taxon>
        <taxon>Penaeoidea</taxon>
        <taxon>Penaeidae</taxon>
        <taxon>Penaeus</taxon>
    </lineage>
</organism>
<dbReference type="SUPFAM" id="SSF53850">
    <property type="entry name" value="Periplasmic binding protein-like II"/>
    <property type="match status" value="1"/>
</dbReference>
<evidence type="ECO:0000256" key="3">
    <source>
        <dbReference type="ARBA" id="ARBA00022448"/>
    </source>
</evidence>
<dbReference type="STRING" id="6689.A0A3R7PZ12"/>
<feature type="domain" description="Ionotropic glutamate receptor C-terminal" evidence="15">
    <location>
        <begin position="344"/>
        <end position="675"/>
    </location>
</feature>
<gene>
    <name evidence="16" type="ORF">C7M84_018121</name>
</gene>
<evidence type="ECO:0000256" key="5">
    <source>
        <dbReference type="ARBA" id="ARBA00022692"/>
    </source>
</evidence>
<keyword evidence="9" id="KW-0675">Receptor</keyword>
<feature type="signal peptide" evidence="14">
    <location>
        <begin position="1"/>
        <end position="17"/>
    </location>
</feature>
<dbReference type="Pfam" id="PF10613">
    <property type="entry name" value="Lig_chan-Glu_bd"/>
    <property type="match status" value="1"/>
</dbReference>
<protein>
    <recommendedName>
        <fullName evidence="15">Ionotropic glutamate receptor C-terminal domain-containing protein</fullName>
    </recommendedName>
</protein>
<comment type="caution">
    <text evidence="16">The sequence shown here is derived from an EMBL/GenBank/DDBJ whole genome shotgun (WGS) entry which is preliminary data.</text>
</comment>
<evidence type="ECO:0000256" key="11">
    <source>
        <dbReference type="ARBA" id="ARBA00023286"/>
    </source>
</evidence>
<reference evidence="16 17" key="1">
    <citation type="submission" date="2018-04" db="EMBL/GenBank/DDBJ databases">
        <authorList>
            <person name="Zhang X."/>
            <person name="Yuan J."/>
            <person name="Li F."/>
            <person name="Xiang J."/>
        </authorList>
    </citation>
    <scope>NUCLEOTIDE SEQUENCE [LARGE SCALE GENOMIC DNA]</scope>
    <source>
        <tissue evidence="16">Muscle</tissue>
    </source>
</reference>
<keyword evidence="14" id="KW-0732">Signal</keyword>
<dbReference type="GO" id="GO:0015276">
    <property type="term" value="F:ligand-gated monoatomic ion channel activity"/>
    <property type="evidence" value="ECO:0007669"/>
    <property type="project" value="InterPro"/>
</dbReference>
<dbReference type="EMBL" id="QCYY01003348">
    <property type="protein sequence ID" value="ROT63987.1"/>
    <property type="molecule type" value="Genomic_DNA"/>
</dbReference>
<dbReference type="InterPro" id="IPR001320">
    <property type="entry name" value="Iontro_rcpt_C"/>
</dbReference>
<keyword evidence="11" id="KW-1071">Ligand-gated ion channel</keyword>
<feature type="chain" id="PRO_5018677137" description="Ionotropic glutamate receptor C-terminal domain-containing protein" evidence="14">
    <location>
        <begin position="18"/>
        <end position="727"/>
    </location>
</feature>
<keyword evidence="6 13" id="KW-1133">Transmembrane helix</keyword>
<evidence type="ECO:0000256" key="12">
    <source>
        <dbReference type="ARBA" id="ARBA00023303"/>
    </source>
</evidence>
<feature type="transmembrane region" description="Helical" evidence="13">
    <location>
        <begin position="615"/>
        <end position="636"/>
    </location>
</feature>
<keyword evidence="10" id="KW-0325">Glycoprotein</keyword>
<dbReference type="InterPro" id="IPR052192">
    <property type="entry name" value="Insect_Ionotropic_Sensory_Rcpt"/>
</dbReference>
<dbReference type="Proteomes" id="UP000283509">
    <property type="component" value="Unassembled WGS sequence"/>
</dbReference>
<keyword evidence="17" id="KW-1185">Reference proteome</keyword>